<dbReference type="Proteomes" id="UP000054166">
    <property type="component" value="Unassembled WGS sequence"/>
</dbReference>
<sequence>MNNIPKPQVGIRSRMLRSRRPPRAGSGNVATSARTGAPIPCSVCFFVGGTVRWLISEALKEALKEEVLRSLETQRKKNRKRLGKETVTSAQNKMSATSRTTWMKW</sequence>
<dbReference type="EMBL" id="KN833058">
    <property type="protein sequence ID" value="KIM74629.1"/>
    <property type="molecule type" value="Genomic_DNA"/>
</dbReference>
<accession>A0A0C3F3N9</accession>
<keyword evidence="3" id="KW-1185">Reference proteome</keyword>
<dbReference type="AlphaFoldDB" id="A0A0C3F3N9"/>
<reference evidence="3" key="2">
    <citation type="submission" date="2015-01" db="EMBL/GenBank/DDBJ databases">
        <title>Evolutionary Origins and Diversification of the Mycorrhizal Mutualists.</title>
        <authorList>
            <consortium name="DOE Joint Genome Institute"/>
            <consortium name="Mycorrhizal Genomics Consortium"/>
            <person name="Kohler A."/>
            <person name="Kuo A."/>
            <person name="Nagy L.G."/>
            <person name="Floudas D."/>
            <person name="Copeland A."/>
            <person name="Barry K.W."/>
            <person name="Cichocki N."/>
            <person name="Veneault-Fourrey C."/>
            <person name="LaButti K."/>
            <person name="Lindquist E.A."/>
            <person name="Lipzen A."/>
            <person name="Lundell T."/>
            <person name="Morin E."/>
            <person name="Murat C."/>
            <person name="Riley R."/>
            <person name="Ohm R."/>
            <person name="Sun H."/>
            <person name="Tunlid A."/>
            <person name="Henrissat B."/>
            <person name="Grigoriev I.V."/>
            <person name="Hibbett D.S."/>
            <person name="Martin F."/>
        </authorList>
    </citation>
    <scope>NUCLEOTIDE SEQUENCE [LARGE SCALE GENOMIC DNA]</scope>
    <source>
        <strain evidence="3">F 1598</strain>
    </source>
</reference>
<protein>
    <submittedName>
        <fullName evidence="2">Uncharacterized protein</fullName>
    </submittedName>
</protein>
<feature type="region of interest" description="Disordered" evidence="1">
    <location>
        <begin position="1"/>
        <end position="35"/>
    </location>
</feature>
<gene>
    <name evidence="2" type="ORF">PILCRDRAFT_92502</name>
</gene>
<dbReference type="InParanoid" id="A0A0C3F3N9"/>
<proteinExistence type="predicted"/>
<reference evidence="2 3" key="1">
    <citation type="submission" date="2014-04" db="EMBL/GenBank/DDBJ databases">
        <authorList>
            <consortium name="DOE Joint Genome Institute"/>
            <person name="Kuo A."/>
            <person name="Tarkka M."/>
            <person name="Buscot F."/>
            <person name="Kohler A."/>
            <person name="Nagy L.G."/>
            <person name="Floudas D."/>
            <person name="Copeland A."/>
            <person name="Barry K.W."/>
            <person name="Cichocki N."/>
            <person name="Veneault-Fourrey C."/>
            <person name="LaButti K."/>
            <person name="Lindquist E.A."/>
            <person name="Lipzen A."/>
            <person name="Lundell T."/>
            <person name="Morin E."/>
            <person name="Murat C."/>
            <person name="Sun H."/>
            <person name="Tunlid A."/>
            <person name="Henrissat B."/>
            <person name="Grigoriev I.V."/>
            <person name="Hibbett D.S."/>
            <person name="Martin F."/>
            <person name="Nordberg H.P."/>
            <person name="Cantor M.N."/>
            <person name="Hua S.X."/>
        </authorList>
    </citation>
    <scope>NUCLEOTIDE SEQUENCE [LARGE SCALE GENOMIC DNA]</scope>
    <source>
        <strain evidence="2 3">F 1598</strain>
    </source>
</reference>
<evidence type="ECO:0000256" key="1">
    <source>
        <dbReference type="SAM" id="MobiDB-lite"/>
    </source>
</evidence>
<dbReference type="HOGENOM" id="CLU_2237629_0_0_1"/>
<feature type="region of interest" description="Disordered" evidence="1">
    <location>
        <begin position="70"/>
        <end position="105"/>
    </location>
</feature>
<feature type="compositionally biased region" description="Polar residues" evidence="1">
    <location>
        <begin position="86"/>
        <end position="105"/>
    </location>
</feature>
<name>A0A0C3F3N9_PILCF</name>
<evidence type="ECO:0000313" key="2">
    <source>
        <dbReference type="EMBL" id="KIM74629.1"/>
    </source>
</evidence>
<evidence type="ECO:0000313" key="3">
    <source>
        <dbReference type="Proteomes" id="UP000054166"/>
    </source>
</evidence>
<organism evidence="2 3">
    <name type="scientific">Piloderma croceum (strain F 1598)</name>
    <dbReference type="NCBI Taxonomy" id="765440"/>
    <lineage>
        <taxon>Eukaryota</taxon>
        <taxon>Fungi</taxon>
        <taxon>Dikarya</taxon>
        <taxon>Basidiomycota</taxon>
        <taxon>Agaricomycotina</taxon>
        <taxon>Agaricomycetes</taxon>
        <taxon>Agaricomycetidae</taxon>
        <taxon>Atheliales</taxon>
        <taxon>Atheliaceae</taxon>
        <taxon>Piloderma</taxon>
    </lineage>
</organism>